<feature type="transmembrane region" description="Helical" evidence="1">
    <location>
        <begin position="70"/>
        <end position="95"/>
    </location>
</feature>
<feature type="transmembrane region" description="Helical" evidence="1">
    <location>
        <begin position="116"/>
        <end position="139"/>
    </location>
</feature>
<keyword evidence="1" id="KW-1133">Transmembrane helix</keyword>
<dbReference type="EMBL" id="JAAGNZ010000001">
    <property type="protein sequence ID" value="NEU67123.1"/>
    <property type="molecule type" value="Genomic_DNA"/>
</dbReference>
<keyword evidence="3" id="KW-0378">Hydrolase</keyword>
<evidence type="ECO:0000259" key="2">
    <source>
        <dbReference type="Pfam" id="PF02517"/>
    </source>
</evidence>
<keyword evidence="1" id="KW-0472">Membrane</keyword>
<dbReference type="Pfam" id="PF02517">
    <property type="entry name" value="Rce1-like"/>
    <property type="match status" value="1"/>
</dbReference>
<feature type="domain" description="CAAX prenyl protease 2/Lysostaphin resistance protein A-like" evidence="2">
    <location>
        <begin position="153"/>
        <end position="206"/>
    </location>
</feature>
<proteinExistence type="predicted"/>
<keyword evidence="1" id="KW-0812">Transmembrane</keyword>
<name>A0A6M0IJI4_9BACT</name>
<feature type="transmembrane region" description="Helical" evidence="1">
    <location>
        <begin position="6"/>
        <end position="24"/>
    </location>
</feature>
<dbReference type="GO" id="GO:0006508">
    <property type="term" value="P:proteolysis"/>
    <property type="evidence" value="ECO:0007669"/>
    <property type="project" value="UniProtKB-KW"/>
</dbReference>
<organism evidence="3 4">
    <name type="scientific">Spirosoma agri</name>
    <dbReference type="NCBI Taxonomy" id="1987381"/>
    <lineage>
        <taxon>Bacteria</taxon>
        <taxon>Pseudomonadati</taxon>
        <taxon>Bacteroidota</taxon>
        <taxon>Cytophagia</taxon>
        <taxon>Cytophagales</taxon>
        <taxon>Cytophagaceae</taxon>
        <taxon>Spirosoma</taxon>
    </lineage>
</organism>
<evidence type="ECO:0000256" key="1">
    <source>
        <dbReference type="SAM" id="Phobius"/>
    </source>
</evidence>
<keyword evidence="3" id="KW-0645">Protease</keyword>
<keyword evidence="4" id="KW-1185">Reference proteome</keyword>
<comment type="caution">
    <text evidence="3">The sequence shown here is derived from an EMBL/GenBank/DDBJ whole genome shotgun (WGS) entry which is preliminary data.</text>
</comment>
<keyword evidence="3" id="KW-0482">Metalloprotease</keyword>
<evidence type="ECO:0000313" key="3">
    <source>
        <dbReference type="EMBL" id="NEU67123.1"/>
    </source>
</evidence>
<dbReference type="GO" id="GO:0004175">
    <property type="term" value="F:endopeptidase activity"/>
    <property type="evidence" value="ECO:0007669"/>
    <property type="project" value="UniProtKB-ARBA"/>
</dbReference>
<evidence type="ECO:0000313" key="4">
    <source>
        <dbReference type="Proteomes" id="UP000477386"/>
    </source>
</evidence>
<protein>
    <submittedName>
        <fullName evidence="3">CPBP family intramembrane metalloprotease</fullName>
    </submittedName>
</protein>
<reference evidence="3 4" key="1">
    <citation type="submission" date="2020-02" db="EMBL/GenBank/DDBJ databases">
        <title>Draft genome sequence of two Spirosoma agri KCTC 52727 and Spirosoma terrae KCTC 52035.</title>
        <authorList>
            <person name="Rojas J."/>
            <person name="Ambika Manirajan B."/>
            <person name="Ratering S."/>
            <person name="Suarez C."/>
            <person name="Schnell S."/>
        </authorList>
    </citation>
    <scope>NUCLEOTIDE SEQUENCE [LARGE SCALE GENOMIC DNA]</scope>
    <source>
        <strain evidence="3 4">KCTC 52727</strain>
    </source>
</reference>
<dbReference type="AlphaFoldDB" id="A0A6M0IJI4"/>
<dbReference type="Proteomes" id="UP000477386">
    <property type="component" value="Unassembled WGS sequence"/>
</dbReference>
<feature type="transmembrane region" description="Helical" evidence="1">
    <location>
        <begin position="173"/>
        <end position="193"/>
    </location>
</feature>
<gene>
    <name evidence="3" type="ORF">GK091_09555</name>
</gene>
<accession>A0A6M0IJI4</accession>
<dbReference type="InterPro" id="IPR003675">
    <property type="entry name" value="Rce1/LyrA-like_dom"/>
</dbReference>
<sequence length="208" mass="23059">MNDYLILTVGCLLLALLGFIGGRTRLLNDKIYIPLALSSFIFAGLYAIQVTRPVVVPLLGFNDKLNHVLFYDYGNGLLGLLPLALALLFIGKYWLKMNYNDQWSGTTRYTFPSLRYRLMAGLILASIPLLIAASTGQIFSSKVDMYSYSINGVTNLYEEIICRGLLLACCVRYWTRLWAVVWTSVVFGLAHGLTEKSLAIALGAGLMA</sequence>
<dbReference type="RefSeq" id="WP_164036721.1">
    <property type="nucleotide sequence ID" value="NZ_JAAGNZ010000001.1"/>
</dbReference>
<dbReference type="GO" id="GO:0080120">
    <property type="term" value="P:CAAX-box protein maturation"/>
    <property type="evidence" value="ECO:0007669"/>
    <property type="project" value="UniProtKB-ARBA"/>
</dbReference>
<feature type="transmembrane region" description="Helical" evidence="1">
    <location>
        <begin position="31"/>
        <end position="50"/>
    </location>
</feature>
<dbReference type="GO" id="GO:0008237">
    <property type="term" value="F:metallopeptidase activity"/>
    <property type="evidence" value="ECO:0007669"/>
    <property type="project" value="UniProtKB-KW"/>
</dbReference>